<dbReference type="Proteomes" id="UP000000588">
    <property type="component" value="Chromosome"/>
</dbReference>
<dbReference type="InterPro" id="IPR047785">
    <property type="entry name" value="tRNA_MNMC2"/>
</dbReference>
<dbReference type="PANTHER" id="PTHR39963:SF1">
    <property type="entry name" value="MNMC-LIKE METHYLTRANSFERASE DOMAIN-CONTAINING PROTEIN"/>
    <property type="match status" value="1"/>
</dbReference>
<dbReference type="GO" id="GO:0016645">
    <property type="term" value="F:oxidoreductase activity, acting on the CH-NH group of donors"/>
    <property type="evidence" value="ECO:0007669"/>
    <property type="project" value="InterPro"/>
</dbReference>
<dbReference type="Pfam" id="PF05430">
    <property type="entry name" value="Methyltransf_30"/>
    <property type="match status" value="1"/>
</dbReference>
<dbReference type="InterPro" id="IPR029063">
    <property type="entry name" value="SAM-dependent_MTases_sf"/>
</dbReference>
<evidence type="ECO:0000259" key="1">
    <source>
        <dbReference type="Pfam" id="PF05430"/>
    </source>
</evidence>
<dbReference type="KEGG" id="pgi:PG_2146"/>
<gene>
    <name evidence="2" type="ordered locus">PG_2146</name>
</gene>
<dbReference type="GO" id="GO:0004808">
    <property type="term" value="F:tRNA (5-methylaminomethyl-2-thiouridylate)(34)-methyltransferase activity"/>
    <property type="evidence" value="ECO:0007669"/>
    <property type="project" value="InterPro"/>
</dbReference>
<proteinExistence type="predicted"/>
<dbReference type="eggNOG" id="COG4121">
    <property type="taxonomic scope" value="Bacteria"/>
</dbReference>
<keyword evidence="3" id="KW-1185">Reference proteome</keyword>
<dbReference type="HOGENOM" id="CLU_061971_1_0_10"/>
<dbReference type="Gene3D" id="3.40.50.150">
    <property type="entry name" value="Vaccinia Virus protein VP39"/>
    <property type="match status" value="1"/>
</dbReference>
<organism evidence="2 3">
    <name type="scientific">Porphyromonas gingivalis (strain ATCC BAA-308 / W83)</name>
    <dbReference type="NCBI Taxonomy" id="242619"/>
    <lineage>
        <taxon>Bacteria</taxon>
        <taxon>Pseudomonadati</taxon>
        <taxon>Bacteroidota</taxon>
        <taxon>Bacteroidia</taxon>
        <taxon>Bacteroidales</taxon>
        <taxon>Porphyromonadaceae</taxon>
        <taxon>Porphyromonas</taxon>
    </lineage>
</organism>
<dbReference type="EnsemblBacteria" id="AAQ67099">
    <property type="protein sequence ID" value="AAQ67099"/>
    <property type="gene ID" value="PG_2146"/>
</dbReference>
<dbReference type="EMBL" id="AE015924">
    <property type="protein sequence ID" value="AAQ67099.1"/>
    <property type="molecule type" value="Genomic_DNA"/>
</dbReference>
<name>Q7MT45_PORGI</name>
<protein>
    <recommendedName>
        <fullName evidence="1">MnmC-like methyltransferase domain-containing protein</fullName>
    </recommendedName>
</protein>
<reference evidence="2 3" key="1">
    <citation type="journal article" date="2003" name="J. Bacteriol.">
        <title>Complete genome sequence of the oral pathogenic bacterium Porphyromonas gingivalis strain W83.</title>
        <authorList>
            <person name="Nelson K."/>
            <person name="Fleishmann R."/>
            <person name="DeBoy R."/>
            <person name="Paulsen I."/>
            <person name="Fouts D."/>
            <person name="Eisen J."/>
            <person name="Daugherty S."/>
            <person name="Dodson R."/>
            <person name="Durkin A."/>
            <person name="Gwinn M."/>
            <person name="Haft D."/>
            <person name="Kolonay J."/>
            <person name="Nelson W."/>
            <person name="White O."/>
            <person name="Mason T."/>
            <person name="Tallon L."/>
            <person name="Gray J."/>
            <person name="Granger D."/>
            <person name="Tettelin H."/>
            <person name="Dong H."/>
            <person name="Galvin J."/>
            <person name="Duncan M."/>
            <person name="Dewhirst F."/>
            <person name="Fraser C."/>
        </authorList>
    </citation>
    <scope>NUCLEOTIDE SEQUENCE [LARGE SCALE GENOMIC DNA]</scope>
    <source>
        <strain evidence="3">ATCC BAA-308 / W83</strain>
    </source>
</reference>
<evidence type="ECO:0000313" key="2">
    <source>
        <dbReference type="EMBL" id="AAQ67099.1"/>
    </source>
</evidence>
<dbReference type="PANTHER" id="PTHR39963">
    <property type="entry name" value="SLL0983 PROTEIN"/>
    <property type="match status" value="1"/>
</dbReference>
<accession>Q7MT45</accession>
<feature type="domain" description="MnmC-like methyltransferase" evidence="1">
    <location>
        <begin position="168"/>
        <end position="241"/>
    </location>
</feature>
<dbReference type="NCBIfam" id="NF033855">
    <property type="entry name" value="tRNA_MNMC2"/>
    <property type="match status" value="1"/>
</dbReference>
<dbReference type="AlphaFoldDB" id="Q7MT45"/>
<evidence type="ECO:0000313" key="3">
    <source>
        <dbReference type="Proteomes" id="UP000000588"/>
    </source>
</evidence>
<sequence length="251" mass="28621">MKAIPSNVWATRPTKPFTCFFCPMIVLTEDGSPTILSPHYGEYYHSIHGACRESEHVFVHTGLLHRLESFDPSGTLYLFEVGFGTALNALLTLREQRCRGLSIHYSAIEKFPLERDVYEHLRFSVGMADEDKLLQSLHHAPWGMDCEICPGFTLHKIASDLTDFTFRKPIDLIYFDAFSPEAQPELWSEEIFIRMVAACRSGAVLATYCAKGEIRRRLTRAGFHMERLPGPPGKREILRGTYYLEDRGDSL</sequence>
<dbReference type="STRING" id="242619.PG_2146"/>
<dbReference type="InterPro" id="IPR008471">
    <property type="entry name" value="MnmC-like_methylTransf"/>
</dbReference>
<dbReference type="SMR" id="Q7MT45"/>